<protein>
    <submittedName>
        <fullName evidence="1">Uncharacterized protein</fullName>
    </submittedName>
</protein>
<evidence type="ECO:0000313" key="2">
    <source>
        <dbReference type="Proteomes" id="UP000770717"/>
    </source>
</evidence>
<gene>
    <name evidence="1" type="ORF">GDO78_006163</name>
</gene>
<dbReference type="Proteomes" id="UP000770717">
    <property type="component" value="Unassembled WGS sequence"/>
</dbReference>
<organism evidence="1 2">
    <name type="scientific">Eleutherodactylus coqui</name>
    <name type="common">Puerto Rican coqui</name>
    <dbReference type="NCBI Taxonomy" id="57060"/>
    <lineage>
        <taxon>Eukaryota</taxon>
        <taxon>Metazoa</taxon>
        <taxon>Chordata</taxon>
        <taxon>Craniata</taxon>
        <taxon>Vertebrata</taxon>
        <taxon>Euteleostomi</taxon>
        <taxon>Amphibia</taxon>
        <taxon>Batrachia</taxon>
        <taxon>Anura</taxon>
        <taxon>Neobatrachia</taxon>
        <taxon>Hyloidea</taxon>
        <taxon>Eleutherodactylidae</taxon>
        <taxon>Eleutherodactylinae</taxon>
        <taxon>Eleutherodactylus</taxon>
        <taxon>Eleutherodactylus</taxon>
    </lineage>
</organism>
<dbReference type="AlphaFoldDB" id="A0A8J6KE89"/>
<name>A0A8J6KE89_ELECQ</name>
<reference evidence="1" key="1">
    <citation type="thesis" date="2020" institute="ProQuest LLC" country="789 East Eisenhower Parkway, Ann Arbor, MI, USA">
        <title>Comparative Genomics and Chromosome Evolution.</title>
        <authorList>
            <person name="Mudd A.B."/>
        </authorList>
    </citation>
    <scope>NUCLEOTIDE SEQUENCE</scope>
    <source>
        <strain evidence="1">HN-11 Male</strain>
        <tissue evidence="1">Kidney and liver</tissue>
    </source>
</reference>
<proteinExistence type="predicted"/>
<accession>A0A8J6KE89</accession>
<evidence type="ECO:0000313" key="1">
    <source>
        <dbReference type="EMBL" id="KAG9490698.1"/>
    </source>
</evidence>
<comment type="caution">
    <text evidence="1">The sequence shown here is derived from an EMBL/GenBank/DDBJ whole genome shotgun (WGS) entry which is preliminary data.</text>
</comment>
<dbReference type="EMBL" id="WNTK01000002">
    <property type="protein sequence ID" value="KAG9490698.1"/>
    <property type="molecule type" value="Genomic_DNA"/>
</dbReference>
<keyword evidence="2" id="KW-1185">Reference proteome</keyword>
<sequence length="76" mass="8543">MGCLGCFFSATGTSTALTARKAYSEESRLQKTKNSWHVKRRGLMLYITCSASAHQPRCQLLAEEIDYLLAYIILKP</sequence>